<dbReference type="SMART" id="SM00231">
    <property type="entry name" value="FA58C"/>
    <property type="match status" value="1"/>
</dbReference>
<dbReference type="Proteomes" id="UP000598174">
    <property type="component" value="Unassembled WGS sequence"/>
</dbReference>
<dbReference type="InterPro" id="IPR006626">
    <property type="entry name" value="PbH1"/>
</dbReference>
<dbReference type="InterPro" id="IPR011050">
    <property type="entry name" value="Pectin_lyase_fold/virulence"/>
</dbReference>
<dbReference type="InterPro" id="IPR008979">
    <property type="entry name" value="Galactose-bd-like_sf"/>
</dbReference>
<evidence type="ECO:0000313" key="4">
    <source>
        <dbReference type="Proteomes" id="UP000598174"/>
    </source>
</evidence>
<dbReference type="InterPro" id="IPR000421">
    <property type="entry name" value="FA58C"/>
</dbReference>
<evidence type="ECO:0000313" key="3">
    <source>
        <dbReference type="EMBL" id="GIE15890.1"/>
    </source>
</evidence>
<dbReference type="GO" id="GO:0005975">
    <property type="term" value="P:carbohydrate metabolic process"/>
    <property type="evidence" value="ECO:0007669"/>
    <property type="project" value="UniProtKB-ARBA"/>
</dbReference>
<dbReference type="Gene3D" id="2.160.20.10">
    <property type="entry name" value="Single-stranded right-handed beta-helix, Pectin lyase-like"/>
    <property type="match status" value="1"/>
</dbReference>
<name>A0A919J8T9_9ACTN</name>
<dbReference type="SMART" id="SM00710">
    <property type="entry name" value="PbH1"/>
    <property type="match status" value="8"/>
</dbReference>
<dbReference type="Pfam" id="PF22816">
    <property type="entry name" value="CatAgl_D2"/>
    <property type="match status" value="1"/>
</dbReference>
<keyword evidence="1" id="KW-0732">Signal</keyword>
<dbReference type="Pfam" id="PF22815">
    <property type="entry name" value="CatAgl_D1"/>
    <property type="match status" value="1"/>
</dbReference>
<dbReference type="InterPro" id="IPR055149">
    <property type="entry name" value="Agl_cat_D2"/>
</dbReference>
<dbReference type="InterPro" id="IPR033801">
    <property type="entry name" value="CBM6-CBM35-CBM36-like_1"/>
</dbReference>
<dbReference type="Pfam" id="PF22633">
    <property type="entry name" value="F5_F8_type_C_2"/>
    <property type="match status" value="2"/>
</dbReference>
<protein>
    <recommendedName>
        <fullName evidence="2">F5/8 type C domain-containing protein</fullName>
    </recommendedName>
</protein>
<dbReference type="InterPro" id="IPR011635">
    <property type="entry name" value="CARDB"/>
</dbReference>
<evidence type="ECO:0000259" key="2">
    <source>
        <dbReference type="PROSITE" id="PS50022"/>
    </source>
</evidence>
<dbReference type="Gene3D" id="2.60.120.260">
    <property type="entry name" value="Galactose-binding domain-like"/>
    <property type="match status" value="2"/>
</dbReference>
<organism evidence="3 4">
    <name type="scientific">Paractinoplanes ferrugineus</name>
    <dbReference type="NCBI Taxonomy" id="113564"/>
    <lineage>
        <taxon>Bacteria</taxon>
        <taxon>Bacillati</taxon>
        <taxon>Actinomycetota</taxon>
        <taxon>Actinomycetes</taxon>
        <taxon>Micromonosporales</taxon>
        <taxon>Micromonosporaceae</taxon>
        <taxon>Paractinoplanes</taxon>
    </lineage>
</organism>
<gene>
    <name evidence="3" type="ORF">Afe05nite_77300</name>
</gene>
<dbReference type="Gene3D" id="2.60.40.10">
    <property type="entry name" value="Immunoglobulins"/>
    <property type="match status" value="2"/>
</dbReference>
<sequence>MRVRPLLHTLLAATLIAAGLAPGTAAHAAGGANLAQGRPATASGTADVYGAGHVTDGNANTYWESPSNAFPQWVQVDLGAAVAVDQAKLKLPPATAWAARTQTLTLQGSTNGSTWSTLSGSAGRRFDPATGNTVTIDFTAATIRYVRVTVTGNTGWPAGQLSELEIYGVAGQNPDPDPDPEPPTGTNLAAGRTMEASSSTFTFVAPNANDNNTGTYWESSGFPATLTAKLGADADLTGVVVKLNPDQAWGTRTQSIQVLGRAQGATAFTTLKARADYVFNPSANQNTVTVPVTGRAADVQLQIFGNTGAPGAQVAEIQVVGSWAPGPDLVVTGLTWAPAAPDEATAITVSATVRNAGTTASAATTIDVRVGGVTAGSAAVGALAPGAGTTVTVNAGRLAQGSYPVSAAVDPGHTVAEQNNDNNTLTASSPLVVGQAPGPDLQVLSVTSTPANPAAGAAVTFSVAVDNRGTSAAAASVTRVVAGSTTLTANTGSVAAGATVHVSLGTWTATSGGATITATADATGVVTETNETNNSRTQSIVVGRGAAVPYVSYEAEAGRYTGTLVAADPLRTFGHTDFGTESSGRKSVRLTSTGQFVEFTSVNQANSIVVRNSIPDAPGGGGQNATISLYADGQFVQKLTLSSRNSWLYGTSDDTESLSNTPSTDARRLFDESHALLASSYPAGTRFRLQRDAGDTAAFYYLDLIDLEQVAPALAQPAGCVSITNYGAVPNDGIDDTAAIQRAVTDDENGVISCVWIPEGQWRQEQKILSPDPARGQYNQRGIRNVVIRGAGMWRAQLYTNTEPQNVVGNINHPHEGNVGFDIDDHTQISDLAIFGMTTNRANRGHGINGRLGKNTKISNVWIEHVNVGAWVGRDYSDTPAYWNPGDGLEFTGMRIRDTYADGINFSNGTRNSKVFDSSFRTTGDDSLAVWANPRVKDTSVDIASNNHFVNNTVQLPWRANGIAIYGGFSNSIENNLVYDTMNYPGIMLATDHDPLPFTGTTLIANNGLYRAGGVFWNEDQEFGAITLFPSSKDIVGVTIRDTEIVDSTYDGIQFKTGGGNMPNVAVTNVRIDRSTNGAGILAMSGARGNATLSNVTITNSADGNVVIQPGSQFVISGS</sequence>
<dbReference type="Pfam" id="PF07705">
    <property type="entry name" value="CARDB"/>
    <property type="match status" value="2"/>
</dbReference>
<comment type="caution">
    <text evidence="3">The sequence shown here is derived from an EMBL/GenBank/DDBJ whole genome shotgun (WGS) entry which is preliminary data.</text>
</comment>
<reference evidence="3" key="1">
    <citation type="submission" date="2021-01" db="EMBL/GenBank/DDBJ databases">
        <title>Whole genome shotgun sequence of Actinoplanes ferrugineus NBRC 15555.</title>
        <authorList>
            <person name="Komaki H."/>
            <person name="Tamura T."/>
        </authorList>
    </citation>
    <scope>NUCLEOTIDE SEQUENCE</scope>
    <source>
        <strain evidence="3">NBRC 15555</strain>
    </source>
</reference>
<proteinExistence type="predicted"/>
<feature type="domain" description="F5/8 type C" evidence="2">
    <location>
        <begin position="13"/>
        <end position="169"/>
    </location>
</feature>
<dbReference type="RefSeq" id="WP_203822236.1">
    <property type="nucleotide sequence ID" value="NZ_BAAABP010000039.1"/>
</dbReference>
<dbReference type="SUPFAM" id="SSF49785">
    <property type="entry name" value="Galactose-binding domain-like"/>
    <property type="match status" value="2"/>
</dbReference>
<feature type="signal peptide" evidence="1">
    <location>
        <begin position="1"/>
        <end position="28"/>
    </location>
</feature>
<feature type="domain" description="F5/8 type C" evidence="2">
    <location>
        <begin position="180"/>
        <end position="322"/>
    </location>
</feature>
<dbReference type="PROSITE" id="PS50022">
    <property type="entry name" value="FA58C_3"/>
    <property type="match status" value="2"/>
</dbReference>
<evidence type="ECO:0000256" key="1">
    <source>
        <dbReference type="SAM" id="SignalP"/>
    </source>
</evidence>
<dbReference type="EMBL" id="BOMM01000074">
    <property type="protein sequence ID" value="GIE15890.1"/>
    <property type="molecule type" value="Genomic_DNA"/>
</dbReference>
<keyword evidence="4" id="KW-1185">Reference proteome</keyword>
<dbReference type="SUPFAM" id="SSF51126">
    <property type="entry name" value="Pectin lyase-like"/>
    <property type="match status" value="2"/>
</dbReference>
<feature type="chain" id="PRO_5037894371" description="F5/8 type C domain-containing protein" evidence="1">
    <location>
        <begin position="29"/>
        <end position="1119"/>
    </location>
</feature>
<dbReference type="InterPro" id="IPR013783">
    <property type="entry name" value="Ig-like_fold"/>
</dbReference>
<dbReference type="CDD" id="cd14490">
    <property type="entry name" value="CBM6-CBM35-CBM36_like_1"/>
    <property type="match status" value="1"/>
</dbReference>
<dbReference type="InterPro" id="IPR012334">
    <property type="entry name" value="Pectin_lyas_fold"/>
</dbReference>
<accession>A0A919J8T9</accession>
<dbReference type="AlphaFoldDB" id="A0A919J8T9"/>